<evidence type="ECO:0000313" key="3">
    <source>
        <dbReference type="Proteomes" id="UP001219525"/>
    </source>
</evidence>
<accession>A0AAD6V8C1</accession>
<dbReference type="PANTHER" id="PTHR36978">
    <property type="entry name" value="P-LOOP CONTAINING NUCLEOTIDE TRIPHOSPHATE HYDROLASE"/>
    <property type="match status" value="1"/>
</dbReference>
<keyword evidence="3" id="KW-1185">Reference proteome</keyword>
<gene>
    <name evidence="2" type="ORF">GGX14DRAFT_570628</name>
</gene>
<organism evidence="2 3">
    <name type="scientific">Mycena pura</name>
    <dbReference type="NCBI Taxonomy" id="153505"/>
    <lineage>
        <taxon>Eukaryota</taxon>
        <taxon>Fungi</taxon>
        <taxon>Dikarya</taxon>
        <taxon>Basidiomycota</taxon>
        <taxon>Agaricomycotina</taxon>
        <taxon>Agaricomycetes</taxon>
        <taxon>Agaricomycetidae</taxon>
        <taxon>Agaricales</taxon>
        <taxon>Marasmiineae</taxon>
        <taxon>Mycenaceae</taxon>
        <taxon>Mycena</taxon>
    </lineage>
</organism>
<protein>
    <submittedName>
        <fullName evidence="2">Uncharacterized protein</fullName>
    </submittedName>
</protein>
<dbReference type="InterPro" id="IPR040632">
    <property type="entry name" value="Sulfotransfer_4"/>
</dbReference>
<dbReference type="EMBL" id="JARJCW010000054">
    <property type="protein sequence ID" value="KAJ7202522.1"/>
    <property type="molecule type" value="Genomic_DNA"/>
</dbReference>
<reference evidence="2" key="1">
    <citation type="submission" date="2023-03" db="EMBL/GenBank/DDBJ databases">
        <title>Massive genome expansion in bonnet fungi (Mycena s.s.) driven by repeated elements and novel gene families across ecological guilds.</title>
        <authorList>
            <consortium name="Lawrence Berkeley National Laboratory"/>
            <person name="Harder C.B."/>
            <person name="Miyauchi S."/>
            <person name="Viragh M."/>
            <person name="Kuo A."/>
            <person name="Thoen E."/>
            <person name="Andreopoulos B."/>
            <person name="Lu D."/>
            <person name="Skrede I."/>
            <person name="Drula E."/>
            <person name="Henrissat B."/>
            <person name="Morin E."/>
            <person name="Kohler A."/>
            <person name="Barry K."/>
            <person name="LaButti K."/>
            <person name="Morin E."/>
            <person name="Salamov A."/>
            <person name="Lipzen A."/>
            <person name="Mereny Z."/>
            <person name="Hegedus B."/>
            <person name="Baldrian P."/>
            <person name="Stursova M."/>
            <person name="Weitz H."/>
            <person name="Taylor A."/>
            <person name="Grigoriev I.V."/>
            <person name="Nagy L.G."/>
            <person name="Martin F."/>
            <person name="Kauserud H."/>
        </authorList>
    </citation>
    <scope>NUCLEOTIDE SEQUENCE</scope>
    <source>
        <strain evidence="2">9144</strain>
    </source>
</reference>
<dbReference type="InterPro" id="IPR027417">
    <property type="entry name" value="P-loop_NTPase"/>
</dbReference>
<dbReference type="AlphaFoldDB" id="A0AAD6V8C1"/>
<feature type="transmembrane region" description="Helical" evidence="1">
    <location>
        <begin position="181"/>
        <end position="199"/>
    </location>
</feature>
<dbReference type="Pfam" id="PF17784">
    <property type="entry name" value="Sulfotransfer_4"/>
    <property type="match status" value="2"/>
</dbReference>
<proteinExistence type="predicted"/>
<keyword evidence="1" id="KW-0812">Transmembrane</keyword>
<keyword evidence="1" id="KW-1133">Transmembrane helix</keyword>
<comment type="caution">
    <text evidence="2">The sequence shown here is derived from an EMBL/GenBank/DDBJ whole genome shotgun (WGS) entry which is preliminary data.</text>
</comment>
<name>A0AAD6V8C1_9AGAR</name>
<dbReference type="Proteomes" id="UP001219525">
    <property type="component" value="Unassembled WGS sequence"/>
</dbReference>
<keyword evidence="1" id="KW-0472">Membrane</keyword>
<dbReference type="PANTHER" id="PTHR36978:SF4">
    <property type="entry name" value="P-LOOP CONTAINING NUCLEOSIDE TRIPHOSPHATE HYDROLASE PROTEIN"/>
    <property type="match status" value="1"/>
</dbReference>
<dbReference type="Gene3D" id="3.40.50.300">
    <property type="entry name" value="P-loop containing nucleotide triphosphate hydrolases"/>
    <property type="match status" value="1"/>
</dbReference>
<evidence type="ECO:0000256" key="1">
    <source>
        <dbReference type="SAM" id="Phobius"/>
    </source>
</evidence>
<sequence>MRSTGTATKGHGVDAYCAGYRETNHGSTVCMNLGEMEMWTEAINATFFGKGTPYGRAEWDQLLGHCMPSRTRRTSCSRRTLRELVDVVRRHGRCWVAQALGKVNAWPEPDTMGKVLAFWWLVFLAIVVPNERLLEFRVGEGWELLCEFLGKPVPAEAFPRVNDTQAFHQQMRAALPIGRTAAVKYVLPVLVMLMSLALYDGRIKS</sequence>
<evidence type="ECO:0000313" key="2">
    <source>
        <dbReference type="EMBL" id="KAJ7202522.1"/>
    </source>
</evidence>